<gene>
    <name evidence="2" type="primary">wbgV</name>
</gene>
<organism evidence="2">
    <name type="scientific">Salmonella typhi</name>
    <dbReference type="NCBI Taxonomy" id="90370"/>
    <lineage>
        <taxon>Bacteria</taxon>
        <taxon>Pseudomonadati</taxon>
        <taxon>Pseudomonadota</taxon>
        <taxon>Gammaproteobacteria</taxon>
        <taxon>Enterobacterales</taxon>
        <taxon>Enterobacteriaceae</taxon>
        <taxon>Salmonella</taxon>
    </lineage>
</organism>
<feature type="domain" description="NAD-dependent epimerase/dehydratase" evidence="1">
    <location>
        <begin position="22"/>
        <end position="267"/>
    </location>
</feature>
<dbReference type="InterPro" id="IPR036291">
    <property type="entry name" value="NAD(P)-bd_dom_sf"/>
</dbReference>
<evidence type="ECO:0000313" key="2">
    <source>
        <dbReference type="EMBL" id="AGI19330.1"/>
    </source>
</evidence>
<evidence type="ECO:0000259" key="1">
    <source>
        <dbReference type="Pfam" id="PF01370"/>
    </source>
</evidence>
<dbReference type="InterPro" id="IPR050177">
    <property type="entry name" value="Lipid_A_modif_metabolic_enz"/>
</dbReference>
<dbReference type="CDD" id="cd05256">
    <property type="entry name" value="UDP_AE_SDR_e"/>
    <property type="match status" value="1"/>
</dbReference>
<reference evidence="2" key="1">
    <citation type="journal article" date="2013" name="Int. J. Med. Microbiol.">
        <title>Stable expression of Shigella sonnei form I O-polysaccharide genes recombineered into the chromosome of live Salmonella oral vaccine vector Ty21a.</title>
        <authorList>
            <person name="Dharmasena M.N."/>
            <person name="Hanisch B.W."/>
            <person name="Wai T.T."/>
            <person name="Kopecko D.J."/>
        </authorList>
    </citation>
    <scope>NUCLEOTIDE SEQUENCE</scope>
    <source>
        <strain evidence="2">Ty21a</strain>
    </source>
</reference>
<dbReference type="Pfam" id="PF01370">
    <property type="entry name" value="Epimerase"/>
    <property type="match status" value="1"/>
</dbReference>
<dbReference type="PANTHER" id="PTHR43245">
    <property type="entry name" value="BIFUNCTIONAL POLYMYXIN RESISTANCE PROTEIN ARNA"/>
    <property type="match status" value="1"/>
</dbReference>
<sequence length="345" mass="38949">MDIYMSRYEEITQQLIFSPKTWLITGVAGFIGSNLLEKLLKLNQVVIGLDNFSTGHQYNLDEVKTLVSTEQWSRFCFIEGDIRDLTTCEQVMKGVDHVLHQAALGSVPRSIVDPITTNATNITGFLNILHAAKNAQVQSFTYAASSSTYGDHPALPKVEENIGNPLSPYAVTKYVNEIYAQVYARTYGFKTIGLRYFNVFGRRQDPNGAYAAVIPKWTAAMLKGDDVYINGDGETSRDFCYIDNVIQMNILSALAKDSAKDNIYNVAVGDRTTLNELSGYIYDELNLIHHIDKLSIKYREFRSGDVRHSQADVTKAIDLLKYRPNIKIREGLRLSMPWYVRFLKG</sequence>
<dbReference type="PRINTS" id="PR01713">
    <property type="entry name" value="NUCEPIMERASE"/>
</dbReference>
<dbReference type="AlphaFoldDB" id="M4WPC3"/>
<dbReference type="SUPFAM" id="SSF51735">
    <property type="entry name" value="NAD(P)-binding Rossmann-fold domains"/>
    <property type="match status" value="1"/>
</dbReference>
<proteinExistence type="predicted"/>
<dbReference type="Gene3D" id="3.40.50.720">
    <property type="entry name" value="NAD(P)-binding Rossmann-like Domain"/>
    <property type="match status" value="1"/>
</dbReference>
<dbReference type="Gene3D" id="3.90.25.10">
    <property type="entry name" value="UDP-galactose 4-epimerase, domain 1"/>
    <property type="match status" value="1"/>
</dbReference>
<accession>M4WPC3</accession>
<dbReference type="EMBL" id="JX436479">
    <property type="protein sequence ID" value="AGI19330.1"/>
    <property type="molecule type" value="Genomic_DNA"/>
</dbReference>
<dbReference type="SMR" id="M4WPC3"/>
<name>M4WPC3_SALTI</name>
<dbReference type="InterPro" id="IPR001509">
    <property type="entry name" value="Epimerase_deHydtase"/>
</dbReference>
<protein>
    <submittedName>
        <fullName evidence="2">WbgV</fullName>
    </submittedName>
</protein>
<dbReference type="PANTHER" id="PTHR43245:SF13">
    <property type="entry name" value="UDP-D-APIOSE_UDP-D-XYLOSE SYNTHASE 2"/>
    <property type="match status" value="1"/>
</dbReference>